<evidence type="ECO:0000313" key="2">
    <source>
        <dbReference type="Proteomes" id="UP000268093"/>
    </source>
</evidence>
<protein>
    <submittedName>
        <fullName evidence="1">Uncharacterized protein</fullName>
    </submittedName>
</protein>
<evidence type="ECO:0000313" key="1">
    <source>
        <dbReference type="EMBL" id="RUP43028.1"/>
    </source>
</evidence>
<dbReference type="Proteomes" id="UP000268093">
    <property type="component" value="Unassembled WGS sequence"/>
</dbReference>
<accession>A0A433CWR5</accession>
<organism evidence="1 2">
    <name type="scientific">Jimgerdemannia flammicorona</name>
    <dbReference type="NCBI Taxonomy" id="994334"/>
    <lineage>
        <taxon>Eukaryota</taxon>
        <taxon>Fungi</taxon>
        <taxon>Fungi incertae sedis</taxon>
        <taxon>Mucoromycota</taxon>
        <taxon>Mucoromycotina</taxon>
        <taxon>Endogonomycetes</taxon>
        <taxon>Endogonales</taxon>
        <taxon>Endogonaceae</taxon>
        <taxon>Jimgerdemannia</taxon>
    </lineage>
</organism>
<comment type="caution">
    <text evidence="1">The sequence shown here is derived from an EMBL/GenBank/DDBJ whole genome shotgun (WGS) entry which is preliminary data.</text>
</comment>
<dbReference type="EMBL" id="RBNI01011907">
    <property type="protein sequence ID" value="RUP43028.1"/>
    <property type="molecule type" value="Genomic_DNA"/>
</dbReference>
<proteinExistence type="predicted"/>
<sequence>MQPASFGIDQSLYISHFLLQFTPYFLRRTSPGNPRFDQPACDNNPLSSIGFSFSFALLSSIIISTGARLPDKDCAGRISTHCGLKNVPNPAESRRPPLPRPRACAPGSIERYTGAYRAH</sequence>
<dbReference type="AlphaFoldDB" id="A0A433CWR5"/>
<keyword evidence="2" id="KW-1185">Reference proteome</keyword>
<gene>
    <name evidence="1" type="ORF">BC936DRAFT_137760</name>
</gene>
<reference evidence="1 2" key="1">
    <citation type="journal article" date="2018" name="New Phytol.">
        <title>Phylogenomics of Endogonaceae and evolution of mycorrhizas within Mucoromycota.</title>
        <authorList>
            <person name="Chang Y."/>
            <person name="Desiro A."/>
            <person name="Na H."/>
            <person name="Sandor L."/>
            <person name="Lipzen A."/>
            <person name="Clum A."/>
            <person name="Barry K."/>
            <person name="Grigoriev I.V."/>
            <person name="Martin F.M."/>
            <person name="Stajich J.E."/>
            <person name="Smith M.E."/>
            <person name="Bonito G."/>
            <person name="Spatafora J.W."/>
        </authorList>
    </citation>
    <scope>NUCLEOTIDE SEQUENCE [LARGE SCALE GENOMIC DNA]</scope>
    <source>
        <strain evidence="1 2">GMNB39</strain>
    </source>
</reference>
<name>A0A433CWR5_9FUNG</name>